<sequence>MVADALIYHPTVSHYLKFVATTVGRDKVLRTLQYFSRFLAWYLYRTNRPLSTITPFETTKKTFGQTRKLMRVGKFVEHLRAAAVASDAKSLDPVLRFTAVGRQLGYAFYMLLDNACILDVTSIRKFSAAPRLLREANRAWLTGLTFSLASGLYSYYNLALRAKSIKENGDPEKVVEGRKVEKELNAVKVQLLSDICDITIPTTALGWVELDDGIVGLAGTTSSLLGVWGQWRKTA</sequence>
<comment type="subcellular location">
    <subcellularLocation>
        <location evidence="4">Peroxisome membrane</location>
    </subcellularLocation>
</comment>
<dbReference type="InterPro" id="IPR008733">
    <property type="entry name" value="PEX11"/>
</dbReference>
<keyword evidence="1" id="KW-0962">Peroxisome biogenesis</keyword>
<keyword evidence="2" id="KW-0472">Membrane</keyword>
<evidence type="ECO:0000256" key="4">
    <source>
        <dbReference type="ARBA" id="ARBA00046271"/>
    </source>
</evidence>
<protein>
    <submittedName>
        <fullName evidence="5">Peroxisomal biogenesis factor 11</fullName>
    </submittedName>
</protein>
<dbReference type="EMBL" id="MU006228">
    <property type="protein sequence ID" value="KAF2825521.1"/>
    <property type="molecule type" value="Genomic_DNA"/>
</dbReference>
<gene>
    <name evidence="5" type="ORF">CC86DRAFT_467932</name>
</gene>
<dbReference type="GO" id="GO:0016559">
    <property type="term" value="P:peroxisome fission"/>
    <property type="evidence" value="ECO:0007669"/>
    <property type="project" value="InterPro"/>
</dbReference>
<dbReference type="PANTHER" id="PTHR12652:SF50">
    <property type="entry name" value="PEROXIN 11"/>
    <property type="match status" value="1"/>
</dbReference>
<dbReference type="AlphaFoldDB" id="A0A6A6ZWT8"/>
<dbReference type="Pfam" id="PF05648">
    <property type="entry name" value="PEX11"/>
    <property type="match status" value="1"/>
</dbReference>
<dbReference type="PANTHER" id="PTHR12652">
    <property type="entry name" value="PEROXISOMAL BIOGENESIS FACTOR 11"/>
    <property type="match status" value="1"/>
</dbReference>
<organism evidence="5 6">
    <name type="scientific">Ophiobolus disseminans</name>
    <dbReference type="NCBI Taxonomy" id="1469910"/>
    <lineage>
        <taxon>Eukaryota</taxon>
        <taxon>Fungi</taxon>
        <taxon>Dikarya</taxon>
        <taxon>Ascomycota</taxon>
        <taxon>Pezizomycotina</taxon>
        <taxon>Dothideomycetes</taxon>
        <taxon>Pleosporomycetidae</taxon>
        <taxon>Pleosporales</taxon>
        <taxon>Pleosporineae</taxon>
        <taxon>Phaeosphaeriaceae</taxon>
        <taxon>Ophiobolus</taxon>
    </lineage>
</organism>
<keyword evidence="3" id="KW-0576">Peroxisome</keyword>
<dbReference type="OrthoDB" id="411017at2759"/>
<evidence type="ECO:0000256" key="2">
    <source>
        <dbReference type="ARBA" id="ARBA00023136"/>
    </source>
</evidence>
<reference evidence="5" key="1">
    <citation type="journal article" date="2020" name="Stud. Mycol.">
        <title>101 Dothideomycetes genomes: a test case for predicting lifestyles and emergence of pathogens.</title>
        <authorList>
            <person name="Haridas S."/>
            <person name="Albert R."/>
            <person name="Binder M."/>
            <person name="Bloem J."/>
            <person name="Labutti K."/>
            <person name="Salamov A."/>
            <person name="Andreopoulos B."/>
            <person name="Baker S."/>
            <person name="Barry K."/>
            <person name="Bills G."/>
            <person name="Bluhm B."/>
            <person name="Cannon C."/>
            <person name="Castanera R."/>
            <person name="Culley D."/>
            <person name="Daum C."/>
            <person name="Ezra D."/>
            <person name="Gonzalez J."/>
            <person name="Henrissat B."/>
            <person name="Kuo A."/>
            <person name="Liang C."/>
            <person name="Lipzen A."/>
            <person name="Lutzoni F."/>
            <person name="Magnuson J."/>
            <person name="Mondo S."/>
            <person name="Nolan M."/>
            <person name="Ohm R."/>
            <person name="Pangilinan J."/>
            <person name="Park H.-J."/>
            <person name="Ramirez L."/>
            <person name="Alfaro M."/>
            <person name="Sun H."/>
            <person name="Tritt A."/>
            <person name="Yoshinaga Y."/>
            <person name="Zwiers L.-H."/>
            <person name="Turgeon B."/>
            <person name="Goodwin S."/>
            <person name="Spatafora J."/>
            <person name="Crous P."/>
            <person name="Grigoriev I."/>
        </authorList>
    </citation>
    <scope>NUCLEOTIDE SEQUENCE</scope>
    <source>
        <strain evidence="5">CBS 113818</strain>
    </source>
</reference>
<evidence type="ECO:0000256" key="1">
    <source>
        <dbReference type="ARBA" id="ARBA00022593"/>
    </source>
</evidence>
<keyword evidence="6" id="KW-1185">Reference proteome</keyword>
<evidence type="ECO:0000313" key="6">
    <source>
        <dbReference type="Proteomes" id="UP000799424"/>
    </source>
</evidence>
<proteinExistence type="predicted"/>
<dbReference type="GO" id="GO:0005778">
    <property type="term" value="C:peroxisomal membrane"/>
    <property type="evidence" value="ECO:0007669"/>
    <property type="project" value="UniProtKB-SubCell"/>
</dbReference>
<evidence type="ECO:0000313" key="5">
    <source>
        <dbReference type="EMBL" id="KAF2825521.1"/>
    </source>
</evidence>
<name>A0A6A6ZWT8_9PLEO</name>
<evidence type="ECO:0000256" key="3">
    <source>
        <dbReference type="ARBA" id="ARBA00023140"/>
    </source>
</evidence>
<dbReference type="Proteomes" id="UP000799424">
    <property type="component" value="Unassembled WGS sequence"/>
</dbReference>
<accession>A0A6A6ZWT8</accession>